<proteinExistence type="predicted"/>
<sequence length="56" mass="6138">MAKRAPTLAHGEREKASLCIKSFPVHDKYHQLSLVPVYLSTSAAVTFQSISKLGHS</sequence>
<evidence type="ECO:0000313" key="2">
    <source>
        <dbReference type="Proteomes" id="UP001152607"/>
    </source>
</evidence>
<reference evidence="1" key="1">
    <citation type="submission" date="2023-01" db="EMBL/GenBank/DDBJ databases">
        <authorList>
            <person name="Van Ghelder C."/>
            <person name="Rancurel C."/>
        </authorList>
    </citation>
    <scope>NUCLEOTIDE SEQUENCE</scope>
    <source>
        <strain evidence="1">CNCM I-4278</strain>
    </source>
</reference>
<evidence type="ECO:0000313" key="1">
    <source>
        <dbReference type="EMBL" id="CAI6305824.1"/>
    </source>
</evidence>
<gene>
    <name evidence="1" type="ORF">PDIGIT_LOCUS3021</name>
</gene>
<protein>
    <submittedName>
        <fullName evidence="1">Uncharacterized protein</fullName>
    </submittedName>
</protein>
<keyword evidence="2" id="KW-1185">Reference proteome</keyword>
<accession>A0A9W4XFI2</accession>
<dbReference type="Proteomes" id="UP001152607">
    <property type="component" value="Unassembled WGS sequence"/>
</dbReference>
<dbReference type="AlphaFoldDB" id="A0A9W4XFI2"/>
<name>A0A9W4XFI2_9PLEO</name>
<comment type="caution">
    <text evidence="1">The sequence shown here is derived from an EMBL/GenBank/DDBJ whole genome shotgun (WGS) entry which is preliminary data.</text>
</comment>
<organism evidence="1 2">
    <name type="scientific">Periconia digitata</name>
    <dbReference type="NCBI Taxonomy" id="1303443"/>
    <lineage>
        <taxon>Eukaryota</taxon>
        <taxon>Fungi</taxon>
        <taxon>Dikarya</taxon>
        <taxon>Ascomycota</taxon>
        <taxon>Pezizomycotina</taxon>
        <taxon>Dothideomycetes</taxon>
        <taxon>Pleosporomycetidae</taxon>
        <taxon>Pleosporales</taxon>
        <taxon>Massarineae</taxon>
        <taxon>Periconiaceae</taxon>
        <taxon>Periconia</taxon>
    </lineage>
</organism>
<dbReference type="EMBL" id="CAOQHR010000002">
    <property type="protein sequence ID" value="CAI6305824.1"/>
    <property type="molecule type" value="Genomic_DNA"/>
</dbReference>